<dbReference type="eggNOG" id="COG1683">
    <property type="taxonomic scope" value="Bacteria"/>
</dbReference>
<proteinExistence type="predicted"/>
<dbReference type="InterPro" id="IPR007553">
    <property type="entry name" value="2-thiour_desulf"/>
</dbReference>
<dbReference type="AlphaFoldDB" id="K2IC80"/>
<organism evidence="1 2">
    <name type="scientific">Gallaecimonas xiamenensis 3-C-1</name>
    <dbReference type="NCBI Taxonomy" id="745411"/>
    <lineage>
        <taxon>Bacteria</taxon>
        <taxon>Pseudomonadati</taxon>
        <taxon>Pseudomonadota</taxon>
        <taxon>Gammaproteobacteria</taxon>
        <taxon>Enterobacterales</taxon>
        <taxon>Gallaecimonadaceae</taxon>
        <taxon>Gallaecimonas</taxon>
    </lineage>
</organism>
<dbReference type="Pfam" id="PF04463">
    <property type="entry name" value="2-thiour_desulf"/>
    <property type="match status" value="1"/>
</dbReference>
<comment type="caution">
    <text evidence="1">The sequence shown here is derived from an EMBL/GenBank/DDBJ whole genome shotgun (WGS) entry which is preliminary data.</text>
</comment>
<dbReference type="STRING" id="745411.B3C1_18502"/>
<dbReference type="RefSeq" id="WP_008486725.1">
    <property type="nucleotide sequence ID" value="NZ_AMRI01000040.1"/>
</dbReference>
<dbReference type="EMBL" id="AMRI01000040">
    <property type="protein sequence ID" value="EKE67531.1"/>
    <property type="molecule type" value="Genomic_DNA"/>
</dbReference>
<protein>
    <submittedName>
        <fullName evidence="1">Uncharacterized protein</fullName>
    </submittedName>
</protein>
<evidence type="ECO:0000313" key="2">
    <source>
        <dbReference type="Proteomes" id="UP000006755"/>
    </source>
</evidence>
<evidence type="ECO:0000313" key="1">
    <source>
        <dbReference type="EMBL" id="EKE67531.1"/>
    </source>
</evidence>
<dbReference type="Proteomes" id="UP000006755">
    <property type="component" value="Unassembled WGS sequence"/>
</dbReference>
<dbReference type="PANTHER" id="PTHR30087">
    <property type="entry name" value="INNER MEMBRANE PROTEIN"/>
    <property type="match status" value="1"/>
</dbReference>
<accession>K2IC80</accession>
<dbReference type="OrthoDB" id="495783at2"/>
<sequence length="154" mass="15521">MAKVLVSACLLGCKVRYDGNSLAVGSEDFERFIAANEIVPFCPEVAAGLPTPRAAAEIQGGSGADVLCGAAKVIGKDGTDMSAAFIKGAELALALCQQQGIGKAVMAEASPSCGSGLIYSGQFDGTKVAGQGVVCALLAKHGIKVVSQHHADEV</sequence>
<reference evidence="1 2" key="1">
    <citation type="journal article" date="2012" name="J. Bacteriol.">
        <title>Genome Sequence of Gallaecimonas xiamenensis Type Strain 3-C-1.</title>
        <authorList>
            <person name="Lai Q."/>
            <person name="Wang L."/>
            <person name="Wang W."/>
            <person name="Shao Z."/>
        </authorList>
    </citation>
    <scope>NUCLEOTIDE SEQUENCE [LARGE SCALE GENOMIC DNA]</scope>
    <source>
        <strain evidence="1 2">3-C-1</strain>
    </source>
</reference>
<keyword evidence="2" id="KW-1185">Reference proteome</keyword>
<dbReference type="PANTHER" id="PTHR30087:SF1">
    <property type="entry name" value="HYPOTHETICAL CYTOSOLIC PROTEIN"/>
    <property type="match status" value="1"/>
</dbReference>
<gene>
    <name evidence="1" type="ORF">B3C1_18502</name>
</gene>
<name>K2IC80_9GAMM</name>
<dbReference type="PATRIC" id="fig|745411.4.peg.3627"/>